<evidence type="ECO:0000256" key="2">
    <source>
        <dbReference type="ARBA" id="ARBA00004841"/>
    </source>
</evidence>
<dbReference type="UniPathway" id="UPA00862"/>
<dbReference type="GO" id="GO:0016787">
    <property type="term" value="F:hydrolase activity"/>
    <property type="evidence" value="ECO:0007669"/>
    <property type="project" value="UniProtKB-KW"/>
</dbReference>
<keyword evidence="14" id="KW-0325">Glycoprotein</keyword>
<feature type="transmembrane region" description="Helical" evidence="19">
    <location>
        <begin position="42"/>
        <end position="60"/>
    </location>
</feature>
<evidence type="ECO:0000256" key="8">
    <source>
        <dbReference type="ARBA" id="ARBA00022801"/>
    </source>
</evidence>
<dbReference type="Proteomes" id="UP000194236">
    <property type="component" value="Unassembled WGS sequence"/>
</dbReference>
<dbReference type="AlphaFoldDB" id="A0A1Y3AYJ4"/>
<reference evidence="23 24" key="1">
    <citation type="submission" date="2017-03" db="EMBL/GenBank/DDBJ databases">
        <title>Genome Survey of Euroglyphus maynei.</title>
        <authorList>
            <person name="Arlian L.G."/>
            <person name="Morgan M.S."/>
            <person name="Rider S.D."/>
        </authorList>
    </citation>
    <scope>NUCLEOTIDE SEQUENCE [LARGE SCALE GENOMIC DNA]</scope>
    <source>
        <strain evidence="23">Arlian Lab</strain>
        <tissue evidence="23">Whole body</tissue>
    </source>
</reference>
<dbReference type="PANTHER" id="PTHR10605:SF56">
    <property type="entry name" value="BIFUNCTIONAL HEPARAN SULFATE N-DEACETYLASE_N-SULFOTRANSFERASE"/>
    <property type="match status" value="1"/>
</dbReference>
<evidence type="ECO:0000313" key="24">
    <source>
        <dbReference type="Proteomes" id="UP000194236"/>
    </source>
</evidence>
<dbReference type="InterPro" id="IPR056793">
    <property type="entry name" value="HSNSD_N"/>
</dbReference>
<keyword evidence="12 19" id="KW-0472">Membrane</keyword>
<evidence type="ECO:0000259" key="21">
    <source>
        <dbReference type="Pfam" id="PF12062"/>
    </source>
</evidence>
<accession>A0A1Y3AYJ4</accession>
<dbReference type="OrthoDB" id="8958249at2759"/>
<dbReference type="InterPro" id="IPR037359">
    <property type="entry name" value="NST/OST"/>
</dbReference>
<evidence type="ECO:0000256" key="5">
    <source>
        <dbReference type="ARBA" id="ARBA00012979"/>
    </source>
</evidence>
<keyword evidence="7 19" id="KW-0812">Transmembrane</keyword>
<keyword evidence="9" id="KW-0735">Signal-anchor</keyword>
<dbReference type="SUPFAM" id="SSF52540">
    <property type="entry name" value="P-loop containing nucleoside triphosphate hydrolases"/>
    <property type="match status" value="1"/>
</dbReference>
<dbReference type="GO" id="GO:0030210">
    <property type="term" value="P:heparin proteoglycan biosynthetic process"/>
    <property type="evidence" value="ECO:0007669"/>
    <property type="project" value="UniProtKB-UniPathway"/>
</dbReference>
<keyword evidence="6 23" id="KW-0808">Transferase</keyword>
<evidence type="ECO:0000256" key="16">
    <source>
        <dbReference type="PIRSR" id="PIRSR637359-1"/>
    </source>
</evidence>
<organism evidence="23 24">
    <name type="scientific">Euroglyphus maynei</name>
    <name type="common">Mayne's house dust mite</name>
    <dbReference type="NCBI Taxonomy" id="6958"/>
    <lineage>
        <taxon>Eukaryota</taxon>
        <taxon>Metazoa</taxon>
        <taxon>Ecdysozoa</taxon>
        <taxon>Arthropoda</taxon>
        <taxon>Chelicerata</taxon>
        <taxon>Arachnida</taxon>
        <taxon>Acari</taxon>
        <taxon>Acariformes</taxon>
        <taxon>Sarcoptiformes</taxon>
        <taxon>Astigmata</taxon>
        <taxon>Psoroptidia</taxon>
        <taxon>Analgoidea</taxon>
        <taxon>Pyroglyphidae</taxon>
        <taxon>Pyroglyphinae</taxon>
        <taxon>Euroglyphus</taxon>
    </lineage>
</organism>
<keyword evidence="10 19" id="KW-1133">Transmembrane helix</keyword>
<dbReference type="PANTHER" id="PTHR10605">
    <property type="entry name" value="HEPARAN SULFATE SULFOTRANSFERASE"/>
    <property type="match status" value="1"/>
</dbReference>
<proteinExistence type="inferred from homology"/>
<keyword evidence="13 18" id="KW-1015">Disulfide bond</keyword>
<evidence type="ECO:0000256" key="9">
    <source>
        <dbReference type="ARBA" id="ARBA00022968"/>
    </source>
</evidence>
<dbReference type="EMBL" id="MUJZ01055965">
    <property type="protein sequence ID" value="OTF72476.1"/>
    <property type="molecule type" value="Genomic_DNA"/>
</dbReference>
<evidence type="ECO:0000256" key="19">
    <source>
        <dbReference type="SAM" id="Phobius"/>
    </source>
</evidence>
<dbReference type="Pfam" id="PF25119">
    <property type="entry name" value="HSNSD_N"/>
    <property type="match status" value="1"/>
</dbReference>
<dbReference type="Pfam" id="PF12062">
    <property type="entry name" value="HSNSD-CE"/>
    <property type="match status" value="1"/>
</dbReference>
<dbReference type="GO" id="GO:0015012">
    <property type="term" value="P:heparan sulfate proteoglycan biosynthetic process"/>
    <property type="evidence" value="ECO:0007669"/>
    <property type="project" value="UniProtKB-UniPathway"/>
</dbReference>
<dbReference type="EC" id="2.8.2.8" evidence="5"/>
<dbReference type="UniPathway" id="UPA00756"/>
<feature type="active site" description="For sulfotransferase activity" evidence="16">
    <location>
        <position position="685"/>
    </location>
</feature>
<keyword evidence="24" id="KW-1185">Reference proteome</keyword>
<dbReference type="Gene3D" id="3.40.50.300">
    <property type="entry name" value="P-loop containing nucleotide triphosphate hydrolases"/>
    <property type="match status" value="1"/>
</dbReference>
<evidence type="ECO:0000259" key="20">
    <source>
        <dbReference type="Pfam" id="PF00685"/>
    </source>
</evidence>
<comment type="caution">
    <text evidence="23">The sequence shown here is derived from an EMBL/GenBank/DDBJ whole genome shotgun (WGS) entry which is preliminary data.</text>
</comment>
<name>A0A1Y3AYJ4_EURMA</name>
<sequence length="1004" mass="118076">MYHKLLPQQKGHDHDGPFAINGFIVKNRQKFFLISLLSRISLRRWLIISVVLTIISFFYFNELIPNQFRGIPPQVNFYCFRAQNPSISVDNYGQLLFSTKFKPSSNHRLRSDSRILLFVETQYSHLGRQLIEVFESLRFKYKAESSGRPWSTTAFTNQDKGKFSVIIFENLEKYFKLKKYNRQLLDDYCRQFHVGIVGFIVNNNHTVNESSSTIITQYLDDNYPVKIKSGYKLKDYQLNPASTNVLHVTRAGTINLGPIIGDDWFIFEPYRISNITTLSNSFIPIAQALTNDFLVDTYPGGYRYSTFNRSHVHSIQSKKRQNIDYYRHYNAHLMTTVLLDNGSFDGIQRILFGNGFDHWLHKLLFIDSLHYLSNGKLSLPLKRYIQIDIDDIFVGERGTRMKMADVDALVEFQTRLQQFIPGFRFNVGFSGKYFHRGFDPENQGDDHMIRMARHFRWFCHTYSHSQAHITTNQTAIETEMIANREFARNNNLPVDSDYIVSPHHSGVYPVHEPLYDAWKNVWNVRVTSTEEYPHLRPAYLRHGFIHKGIMVLPRQTCGLYTHTIFIDRYPGGRDKLEKNVFGGDLFFSFIFNQVNVFMTHQSNYANDRLALYTFESVLKFLQCWTNLELHSLSPIQMAKKYFQIYPEERDPIWMNPCDDKRHYNIWSPNKSCYQFPRFLIVGPQKTGSTALYTFLQLHPSLLTNVPSNRTFEEIQFFNGPNYHKGIDWYMQFFPLSNLADKFNMTTSTISNITPTVNNANNGTMMVHNQRNYFSRTPPIYAEESMHYFEKSSTYFDGEQVPMRVHSLLPHARIVIILINPTLRAYSWYQHMRVHNLSVALDFSFYEVVSLNIPDKHLIDKGTMKRLRDLRNRCLNPGMYAIHIERWLSFFPSQQITIIDGEELRHNPISVMDRLQTFLKLEPHIDYHQKIRFDHHKGFFCSINPSTNNTKCLGKSKGRQYPKIDRLSGKYLHRYFWHHNLALSKLLNRLRISLPNWLVTELSRL</sequence>
<dbReference type="InterPro" id="IPR021930">
    <property type="entry name" value="Heparan_SO4_deacetylase_dom"/>
</dbReference>
<dbReference type="GO" id="GO:0015016">
    <property type="term" value="F:heparan sulfate N-sulfotransferase activity"/>
    <property type="evidence" value="ECO:0007669"/>
    <property type="project" value="UniProtKB-EC"/>
</dbReference>
<evidence type="ECO:0000256" key="14">
    <source>
        <dbReference type="ARBA" id="ARBA00023180"/>
    </source>
</evidence>
<evidence type="ECO:0000313" key="23">
    <source>
        <dbReference type="EMBL" id="OTF72476.1"/>
    </source>
</evidence>
<evidence type="ECO:0000256" key="7">
    <source>
        <dbReference type="ARBA" id="ARBA00022692"/>
    </source>
</evidence>
<evidence type="ECO:0000256" key="6">
    <source>
        <dbReference type="ARBA" id="ARBA00022679"/>
    </source>
</evidence>
<evidence type="ECO:0000256" key="1">
    <source>
        <dbReference type="ARBA" id="ARBA00004323"/>
    </source>
</evidence>
<evidence type="ECO:0000256" key="18">
    <source>
        <dbReference type="PIRSR" id="PIRSR637359-3"/>
    </source>
</evidence>
<evidence type="ECO:0000256" key="10">
    <source>
        <dbReference type="ARBA" id="ARBA00022989"/>
    </source>
</evidence>
<dbReference type="InterPro" id="IPR000863">
    <property type="entry name" value="Sulfotransferase_dom"/>
</dbReference>
<dbReference type="GO" id="GO:0019213">
    <property type="term" value="F:deacetylase activity"/>
    <property type="evidence" value="ECO:0007669"/>
    <property type="project" value="TreeGrafter"/>
</dbReference>
<evidence type="ECO:0000256" key="15">
    <source>
        <dbReference type="ARBA" id="ARBA00023268"/>
    </source>
</evidence>
<keyword evidence="8" id="KW-0378">Hydrolase</keyword>
<evidence type="ECO:0000256" key="12">
    <source>
        <dbReference type="ARBA" id="ARBA00023136"/>
    </source>
</evidence>
<gene>
    <name evidence="23" type="ORF">BLA29_000172</name>
</gene>
<evidence type="ECO:0000259" key="22">
    <source>
        <dbReference type="Pfam" id="PF25119"/>
    </source>
</evidence>
<feature type="domain" description="Heparan sulfate-N-deacetylase N-terminal" evidence="22">
    <location>
        <begin position="112"/>
        <end position="372"/>
    </location>
</feature>
<keyword evidence="11" id="KW-0333">Golgi apparatus</keyword>
<protein>
    <recommendedName>
        <fullName evidence="5">[heparan sulfate]-glucosamine N-sulfotransferase</fullName>
        <ecNumber evidence="5">2.8.2.8</ecNumber>
    </recommendedName>
</protein>
<feature type="domain" description="Sulfotransferase" evidence="20">
    <location>
        <begin position="676"/>
        <end position="957"/>
    </location>
</feature>
<dbReference type="Pfam" id="PF00685">
    <property type="entry name" value="Sulfotransfer_1"/>
    <property type="match status" value="1"/>
</dbReference>
<comment type="pathway">
    <text evidence="2">Glycan metabolism; heparin biosynthesis.</text>
</comment>
<evidence type="ECO:0000256" key="3">
    <source>
        <dbReference type="ARBA" id="ARBA00005093"/>
    </source>
</evidence>
<feature type="disulfide bond" evidence="18">
    <location>
        <begin position="940"/>
        <end position="951"/>
    </location>
</feature>
<comment type="pathway">
    <text evidence="3">Glycan metabolism; heparan sulfate biosynthesis.</text>
</comment>
<feature type="binding site" evidence="17">
    <location>
        <position position="826"/>
    </location>
    <ligand>
        <name>3'-phosphoadenylyl sulfate</name>
        <dbReference type="ChEBI" id="CHEBI:58339"/>
    </ligand>
</feature>
<evidence type="ECO:0000256" key="17">
    <source>
        <dbReference type="PIRSR" id="PIRSR637359-2"/>
    </source>
</evidence>
<comment type="subcellular location">
    <subcellularLocation>
        <location evidence="1">Golgi apparatus membrane</location>
        <topology evidence="1">Single-pass type II membrane protein</topology>
    </subcellularLocation>
</comment>
<dbReference type="GO" id="GO:0000139">
    <property type="term" value="C:Golgi membrane"/>
    <property type="evidence" value="ECO:0007669"/>
    <property type="project" value="UniProtKB-SubCell"/>
</dbReference>
<evidence type="ECO:0000256" key="4">
    <source>
        <dbReference type="ARBA" id="ARBA00010420"/>
    </source>
</evidence>
<evidence type="ECO:0000256" key="11">
    <source>
        <dbReference type="ARBA" id="ARBA00023034"/>
    </source>
</evidence>
<evidence type="ECO:0000256" key="13">
    <source>
        <dbReference type="ARBA" id="ARBA00023157"/>
    </source>
</evidence>
<feature type="domain" description="Heparan sulphate-N-deacetylase deacetylase" evidence="21">
    <location>
        <begin position="383"/>
        <end position="586"/>
    </location>
</feature>
<feature type="binding site" evidence="17">
    <location>
        <begin position="956"/>
        <end position="960"/>
    </location>
    <ligand>
        <name>3'-phosphoadenylyl sulfate</name>
        <dbReference type="ChEBI" id="CHEBI:58339"/>
    </ligand>
</feature>
<keyword evidence="15" id="KW-0511">Multifunctional enzyme</keyword>
<dbReference type="InterPro" id="IPR027417">
    <property type="entry name" value="P-loop_NTPase"/>
</dbReference>
<comment type="similarity">
    <text evidence="4">Belongs to the sulfotransferase 1 family. NDST subfamily.</text>
</comment>